<keyword evidence="3" id="KW-1185">Reference proteome</keyword>
<evidence type="ECO:0000256" key="1">
    <source>
        <dbReference type="SAM" id="MobiDB-lite"/>
    </source>
</evidence>
<reference evidence="2 3" key="1">
    <citation type="submission" date="2018-11" db="EMBL/GenBank/DDBJ databases">
        <title>Genome sequence and assembly of Colletotrichum spinosum.</title>
        <authorList>
            <person name="Gan P."/>
            <person name="Shirasu K."/>
        </authorList>
    </citation>
    <scope>NUCLEOTIDE SEQUENCE [LARGE SCALE GENOMIC DNA]</scope>
    <source>
        <strain evidence="2 3">CBS 515.97</strain>
    </source>
</reference>
<gene>
    <name evidence="2" type="ORF">C8035_v004761</name>
</gene>
<dbReference type="Proteomes" id="UP000295083">
    <property type="component" value="Unassembled WGS sequence"/>
</dbReference>
<feature type="compositionally biased region" description="Polar residues" evidence="1">
    <location>
        <begin position="14"/>
        <end position="28"/>
    </location>
</feature>
<name>A0A4R8QRN7_9PEZI</name>
<proteinExistence type="predicted"/>
<comment type="caution">
    <text evidence="2">The sequence shown here is derived from an EMBL/GenBank/DDBJ whole genome shotgun (WGS) entry which is preliminary data.</text>
</comment>
<dbReference type="AlphaFoldDB" id="A0A4R8QRN7"/>
<protein>
    <submittedName>
        <fullName evidence="2">Uncharacterized protein</fullName>
    </submittedName>
</protein>
<evidence type="ECO:0000313" key="2">
    <source>
        <dbReference type="EMBL" id="TDZ38515.1"/>
    </source>
</evidence>
<feature type="region of interest" description="Disordered" evidence="1">
    <location>
        <begin position="14"/>
        <end position="43"/>
    </location>
</feature>
<organism evidence="2 3">
    <name type="scientific">Colletotrichum spinosum</name>
    <dbReference type="NCBI Taxonomy" id="1347390"/>
    <lineage>
        <taxon>Eukaryota</taxon>
        <taxon>Fungi</taxon>
        <taxon>Dikarya</taxon>
        <taxon>Ascomycota</taxon>
        <taxon>Pezizomycotina</taxon>
        <taxon>Sordariomycetes</taxon>
        <taxon>Hypocreomycetidae</taxon>
        <taxon>Glomerellales</taxon>
        <taxon>Glomerellaceae</taxon>
        <taxon>Colletotrichum</taxon>
        <taxon>Colletotrichum orbiculare species complex</taxon>
    </lineage>
</organism>
<accession>A0A4R8QRN7</accession>
<sequence>MSTIVASRLLSTSQAPLRSAFSTTTRYRSTGAGPGKKLGDSKPEDVEIPAFNIRHVASSPRARFLLISGFCVLASIEGYGWYNFGPKILGWEKEREGREQEEK</sequence>
<dbReference type="EMBL" id="QAPG01000016">
    <property type="protein sequence ID" value="TDZ38515.1"/>
    <property type="molecule type" value="Genomic_DNA"/>
</dbReference>
<evidence type="ECO:0000313" key="3">
    <source>
        <dbReference type="Proteomes" id="UP000295083"/>
    </source>
</evidence>